<dbReference type="GO" id="GO:0000940">
    <property type="term" value="C:outer kinetochore"/>
    <property type="evidence" value="ECO:0007669"/>
    <property type="project" value="InterPro"/>
</dbReference>
<dbReference type="Proteomes" id="UP001415857">
    <property type="component" value="Unassembled WGS sequence"/>
</dbReference>
<gene>
    <name evidence="13" type="ORF">L1049_007451</name>
</gene>
<evidence type="ECO:0000256" key="9">
    <source>
        <dbReference type="ARBA" id="ARBA00022838"/>
    </source>
</evidence>
<evidence type="ECO:0000256" key="2">
    <source>
        <dbReference type="ARBA" id="ARBA00004629"/>
    </source>
</evidence>
<comment type="caution">
    <text evidence="13">The sequence shown here is derived from an EMBL/GenBank/DDBJ whole genome shotgun (WGS) entry which is preliminary data.</text>
</comment>
<dbReference type="Gene3D" id="6.10.250.1400">
    <property type="match status" value="1"/>
</dbReference>
<dbReference type="EMBL" id="JBBPBK010000002">
    <property type="protein sequence ID" value="KAK9289296.1"/>
    <property type="molecule type" value="Genomic_DNA"/>
</dbReference>
<keyword evidence="6" id="KW-0132">Cell division</keyword>
<dbReference type="GO" id="GO:0051301">
    <property type="term" value="P:cell division"/>
    <property type="evidence" value="ECO:0007669"/>
    <property type="project" value="UniProtKB-KW"/>
</dbReference>
<evidence type="ECO:0000256" key="7">
    <source>
        <dbReference type="ARBA" id="ARBA00022701"/>
    </source>
</evidence>
<comment type="subcellular location">
    <subcellularLocation>
        <location evidence="2">Chromosome</location>
        <location evidence="2">Centromere</location>
        <location evidence="2">Kinetochore</location>
    </subcellularLocation>
    <subcellularLocation>
        <location evidence="1">Cytoplasm</location>
        <location evidence="1">Cytoskeleton</location>
        <location evidence="1">Spindle</location>
    </subcellularLocation>
</comment>
<evidence type="ECO:0000256" key="4">
    <source>
        <dbReference type="ARBA" id="ARBA00022454"/>
    </source>
</evidence>
<dbReference type="GO" id="GO:0005876">
    <property type="term" value="C:spindle microtubule"/>
    <property type="evidence" value="ECO:0007669"/>
    <property type="project" value="TreeGrafter"/>
</dbReference>
<evidence type="ECO:0000256" key="10">
    <source>
        <dbReference type="ARBA" id="ARBA00023212"/>
    </source>
</evidence>
<keyword evidence="9" id="KW-0995">Kinetochore</keyword>
<protein>
    <recommendedName>
        <fullName evidence="15">Spindle and kinetochore-associated protein 3</fullName>
    </recommendedName>
</protein>
<keyword evidence="12" id="KW-0137">Centromere</keyword>
<dbReference type="PANTHER" id="PTHR48118">
    <property type="entry name" value="SPINDLE AND KINETOCHORE-ASSOCIATED PROTEIN 3"/>
    <property type="match status" value="1"/>
</dbReference>
<organism evidence="13 14">
    <name type="scientific">Liquidambar formosana</name>
    <name type="common">Formosan gum</name>
    <dbReference type="NCBI Taxonomy" id="63359"/>
    <lineage>
        <taxon>Eukaryota</taxon>
        <taxon>Viridiplantae</taxon>
        <taxon>Streptophyta</taxon>
        <taxon>Embryophyta</taxon>
        <taxon>Tracheophyta</taxon>
        <taxon>Spermatophyta</taxon>
        <taxon>Magnoliopsida</taxon>
        <taxon>eudicotyledons</taxon>
        <taxon>Gunneridae</taxon>
        <taxon>Pentapetalae</taxon>
        <taxon>Saxifragales</taxon>
        <taxon>Altingiaceae</taxon>
        <taxon>Liquidambar</taxon>
    </lineage>
</organism>
<name>A0AAP0S1F6_LIQFO</name>
<dbReference type="GO" id="GO:0000278">
    <property type="term" value="P:mitotic cell cycle"/>
    <property type="evidence" value="ECO:0007669"/>
    <property type="project" value="TreeGrafter"/>
</dbReference>
<keyword evidence="10" id="KW-0206">Cytoskeleton</keyword>
<reference evidence="13 14" key="1">
    <citation type="journal article" date="2024" name="Plant J.">
        <title>Genome sequences and population genomics reveal climatic adaptation and genomic divergence between two closely related sweetgum species.</title>
        <authorList>
            <person name="Xu W.Q."/>
            <person name="Ren C.Q."/>
            <person name="Zhang X.Y."/>
            <person name="Comes H.P."/>
            <person name="Liu X.H."/>
            <person name="Li Y.G."/>
            <person name="Kettle C.J."/>
            <person name="Jalonen R."/>
            <person name="Gaisberger H."/>
            <person name="Ma Y.Z."/>
            <person name="Qiu Y.X."/>
        </authorList>
    </citation>
    <scope>NUCLEOTIDE SEQUENCE [LARGE SCALE GENOMIC DNA]</scope>
    <source>
        <strain evidence="13">Hangzhou</strain>
    </source>
</reference>
<accession>A0AAP0S1F6</accession>
<evidence type="ECO:0000256" key="11">
    <source>
        <dbReference type="ARBA" id="ARBA00023306"/>
    </source>
</evidence>
<evidence type="ECO:0000256" key="12">
    <source>
        <dbReference type="ARBA" id="ARBA00023328"/>
    </source>
</evidence>
<sequence>MEDSISTFCKTLASFCNHLQSSCDALKQSVERRPIPLDSASSTFIQCLNRRVSSASSDLNLLESMSFGTVSFEELLGHCNEVYKKNQSDVPELEDRLKSLGYVPDTEINIDEDDEVSGLSTPFGIDSTPGSVMKMLQEDFLFDESLSLQNLGLSDVCLATLASEANGNISNPDISSRELMGLHEDKMGPYQPATKILETIEGDDAEEDLKSVAVSNSVISVTKDDYESLLSHMKSLAPWEDLLAAVEKMNLSLSKKDNMNGGNFFRQNEIASLGLGPKGRSYLLLLVRMNKLVVETVDGVISYRVL</sequence>
<evidence type="ECO:0000256" key="1">
    <source>
        <dbReference type="ARBA" id="ARBA00004186"/>
    </source>
</evidence>
<keyword evidence="4" id="KW-0158">Chromosome</keyword>
<dbReference type="GO" id="GO:0007059">
    <property type="term" value="P:chromosome segregation"/>
    <property type="evidence" value="ECO:0007669"/>
    <property type="project" value="InterPro"/>
</dbReference>
<keyword evidence="11" id="KW-0131">Cell cycle</keyword>
<proteinExistence type="inferred from homology"/>
<comment type="similarity">
    <text evidence="3">Belongs to the SKA3 family.</text>
</comment>
<keyword evidence="8" id="KW-0498">Mitosis</keyword>
<evidence type="ECO:0000256" key="8">
    <source>
        <dbReference type="ARBA" id="ARBA00022776"/>
    </source>
</evidence>
<evidence type="ECO:0000313" key="13">
    <source>
        <dbReference type="EMBL" id="KAK9289296.1"/>
    </source>
</evidence>
<evidence type="ECO:0008006" key="15">
    <source>
        <dbReference type="Google" id="ProtNLM"/>
    </source>
</evidence>
<keyword evidence="14" id="KW-1185">Reference proteome</keyword>
<evidence type="ECO:0000256" key="5">
    <source>
        <dbReference type="ARBA" id="ARBA00022490"/>
    </source>
</evidence>
<dbReference type="AlphaFoldDB" id="A0AAP0S1F6"/>
<dbReference type="PANTHER" id="PTHR48118:SF1">
    <property type="entry name" value="SPINDLE AND KINETOCHORE-ASSOCIATED PROTEIN 3"/>
    <property type="match status" value="1"/>
</dbReference>
<keyword evidence="5" id="KW-0963">Cytoplasm</keyword>
<evidence type="ECO:0000256" key="3">
    <source>
        <dbReference type="ARBA" id="ARBA00007716"/>
    </source>
</evidence>
<evidence type="ECO:0000256" key="6">
    <source>
        <dbReference type="ARBA" id="ARBA00022618"/>
    </source>
</evidence>
<keyword evidence="7" id="KW-0493">Microtubule</keyword>
<evidence type="ECO:0000313" key="14">
    <source>
        <dbReference type="Proteomes" id="UP001415857"/>
    </source>
</evidence>
<dbReference type="InterPro" id="IPR033341">
    <property type="entry name" value="SKA3"/>
</dbReference>